<accession>A0ABY0IUQ1</accession>
<feature type="transmembrane region" description="Helical" evidence="7">
    <location>
        <begin position="393"/>
        <end position="413"/>
    </location>
</feature>
<gene>
    <name evidence="9" type="ORF">EV678_0872</name>
</gene>
<evidence type="ECO:0000256" key="5">
    <source>
        <dbReference type="ARBA" id="ARBA00023136"/>
    </source>
</evidence>
<dbReference type="NCBIfam" id="TIGR00361">
    <property type="entry name" value="ComEC_Rec2"/>
    <property type="match status" value="1"/>
</dbReference>
<dbReference type="NCBIfam" id="TIGR00360">
    <property type="entry name" value="ComEC_N-term"/>
    <property type="match status" value="1"/>
</dbReference>
<feature type="transmembrane region" description="Helical" evidence="7">
    <location>
        <begin position="354"/>
        <end position="372"/>
    </location>
</feature>
<dbReference type="InterPro" id="IPR025405">
    <property type="entry name" value="DUF4131"/>
</dbReference>
<dbReference type="EMBL" id="SHKM01000001">
    <property type="protein sequence ID" value="RZT90061.1"/>
    <property type="molecule type" value="Genomic_DNA"/>
</dbReference>
<dbReference type="InterPro" id="IPR052159">
    <property type="entry name" value="Competence_DNA_uptake"/>
</dbReference>
<dbReference type="Proteomes" id="UP000292136">
    <property type="component" value="Unassembled WGS sequence"/>
</dbReference>
<comment type="caution">
    <text evidence="9">The sequence shown here is derived from an EMBL/GenBank/DDBJ whole genome shotgun (WGS) entry which is preliminary data.</text>
</comment>
<feature type="domain" description="Metallo-beta-lactamase" evidence="8">
    <location>
        <begin position="534"/>
        <end position="733"/>
    </location>
</feature>
<evidence type="ECO:0000259" key="8">
    <source>
        <dbReference type="SMART" id="SM00849"/>
    </source>
</evidence>
<dbReference type="CDD" id="cd07731">
    <property type="entry name" value="ComA-like_MBL-fold"/>
    <property type="match status" value="1"/>
</dbReference>
<evidence type="ECO:0000313" key="9">
    <source>
        <dbReference type="EMBL" id="RZT90061.1"/>
    </source>
</evidence>
<name>A0ABY0IUQ1_9RHOO</name>
<keyword evidence="2" id="KW-1003">Cell membrane</keyword>
<evidence type="ECO:0000256" key="1">
    <source>
        <dbReference type="ARBA" id="ARBA00004651"/>
    </source>
</evidence>
<feature type="transmembrane region" description="Helical" evidence="7">
    <location>
        <begin position="248"/>
        <end position="271"/>
    </location>
</feature>
<dbReference type="InterPro" id="IPR001279">
    <property type="entry name" value="Metallo-B-lactamas"/>
</dbReference>
<dbReference type="Pfam" id="PF00753">
    <property type="entry name" value="Lactamase_B"/>
    <property type="match status" value="1"/>
</dbReference>
<evidence type="ECO:0000313" key="10">
    <source>
        <dbReference type="Proteomes" id="UP000292136"/>
    </source>
</evidence>
<dbReference type="InterPro" id="IPR004797">
    <property type="entry name" value="Competence_ComEC/Rec2"/>
</dbReference>
<dbReference type="RefSeq" id="WP_130458629.1">
    <property type="nucleotide sequence ID" value="NZ_SHKM01000001.1"/>
</dbReference>
<dbReference type="Gene3D" id="3.60.15.10">
    <property type="entry name" value="Ribonuclease Z/Hydroxyacylglutathione hydrolase-like"/>
    <property type="match status" value="1"/>
</dbReference>
<organism evidence="9 10">
    <name type="scientific">Azospira oryzae</name>
    <dbReference type="NCBI Taxonomy" id="146939"/>
    <lineage>
        <taxon>Bacteria</taxon>
        <taxon>Pseudomonadati</taxon>
        <taxon>Pseudomonadota</taxon>
        <taxon>Betaproteobacteria</taxon>
        <taxon>Rhodocyclales</taxon>
        <taxon>Rhodocyclaceae</taxon>
        <taxon>Azospira</taxon>
    </lineage>
</organism>
<dbReference type="PANTHER" id="PTHR30619">
    <property type="entry name" value="DNA INTERNALIZATION/COMPETENCE PROTEIN COMEC/REC2"/>
    <property type="match status" value="1"/>
</dbReference>
<evidence type="ECO:0000256" key="6">
    <source>
        <dbReference type="SAM" id="MobiDB-lite"/>
    </source>
</evidence>
<evidence type="ECO:0000256" key="3">
    <source>
        <dbReference type="ARBA" id="ARBA00022692"/>
    </source>
</evidence>
<dbReference type="Pfam" id="PF13567">
    <property type="entry name" value="DUF4131"/>
    <property type="match status" value="1"/>
</dbReference>
<feature type="transmembrane region" description="Helical" evidence="7">
    <location>
        <begin position="47"/>
        <end position="66"/>
    </location>
</feature>
<keyword evidence="4 7" id="KW-1133">Transmembrane helix</keyword>
<dbReference type="Pfam" id="PF03772">
    <property type="entry name" value="Competence"/>
    <property type="match status" value="1"/>
</dbReference>
<keyword evidence="3 7" id="KW-0812">Transmembrane</keyword>
<protein>
    <submittedName>
        <fullName evidence="9">Competence protein ComEC</fullName>
    </submittedName>
</protein>
<feature type="transmembrane region" description="Helical" evidence="7">
    <location>
        <begin position="419"/>
        <end position="442"/>
    </location>
</feature>
<feature type="transmembrane region" description="Helical" evidence="7">
    <location>
        <begin position="454"/>
        <end position="473"/>
    </location>
</feature>
<proteinExistence type="predicted"/>
<keyword evidence="5 7" id="KW-0472">Membrane</keyword>
<feature type="region of interest" description="Disordered" evidence="6">
    <location>
        <begin position="797"/>
        <end position="826"/>
    </location>
</feature>
<comment type="subcellular location">
    <subcellularLocation>
        <location evidence="1">Cell membrane</location>
        <topology evidence="1">Multi-pass membrane protein</topology>
    </subcellularLocation>
</comment>
<dbReference type="SMART" id="SM00849">
    <property type="entry name" value="Lactamase_B"/>
    <property type="match status" value="1"/>
</dbReference>
<dbReference type="InterPro" id="IPR004477">
    <property type="entry name" value="ComEC_N"/>
</dbReference>
<evidence type="ECO:0000256" key="4">
    <source>
        <dbReference type="ARBA" id="ARBA00022989"/>
    </source>
</evidence>
<dbReference type="SUPFAM" id="SSF56281">
    <property type="entry name" value="Metallo-hydrolase/oxidoreductase"/>
    <property type="match status" value="1"/>
</dbReference>
<evidence type="ECO:0000256" key="2">
    <source>
        <dbReference type="ARBA" id="ARBA00022475"/>
    </source>
</evidence>
<dbReference type="InterPro" id="IPR035681">
    <property type="entry name" value="ComA-like_MBL"/>
</dbReference>
<dbReference type="InterPro" id="IPR036866">
    <property type="entry name" value="RibonucZ/Hydroxyglut_hydro"/>
</dbReference>
<feature type="transmembrane region" description="Helical" evidence="7">
    <location>
        <begin position="23"/>
        <end position="40"/>
    </location>
</feature>
<sequence>MNWPLYSFALGIVMLQQQPALPPWPWLPLGAAAALGLLALGRRPGALPRLGTILLAAALGFLWAGWRAETRLAERLAPALEGQDLQLQGRIAALPQDFGRGQRFEFAVAPGAGVSLPPTLLLSWYDRPETPRPRLEPGQEWQLTVRLKRPHGHANGAGFDYEAWLLERGIGATGYVREAADNRLLGRSDGFFSRIERLRQAVREDFQARLPEADYPYAGILTALAVGDQKAIPGDQWKVFAGTGTTHLMSISGLHVTMMAALAAALAGGLWRRSPALMARWPAQRAALLAGWLAAAGYTLLAGAGVPALRTLAMLGAAALALASGRRVAPGNVLAFALLAVLLLDPWAVLAPGFWLSFVAVGALLLAARPLAEEPPRQSWRRRLGRHLEHWSLTQWVATLGTLPLLLLFFQQFSLVSPLANALAIPLVSLAVTPLALAAALLPLPGLAAAAHALLHGLMLCLQWLAALPGALWTPPAPTLPALFLAALGCVCVLLPRGFPGRWLGLLMLLPLLTTPQPRPPPGQAWVTLLDVGQGLAVAVRTQKHTLLYDAGPYYSPESDAGERLVLPWLRSVGVDRLDTLVVTHRDWDHSGGARSVLESLPVTLLLDSLPPASPEARDLQPLAQERRACAEGQGWEWDGVRFSMLHPPAGRVDAPQGRSNHQSCVLLVQAEGQRLLLTADIEAADEAWLLARHRAELASQVLLVPHHGSRSSSTAPFVAAIGAREVLYPVGYRNRFGHPRQEVVQRYAASGARAWRTDRDGAIGLVLGAATANGKPELWAERQRRPRYWYDRYAWKESGQGGPDEEENGNDGKAPAPTTTAPQGR</sequence>
<evidence type="ECO:0000256" key="7">
    <source>
        <dbReference type="SAM" id="Phobius"/>
    </source>
</evidence>
<dbReference type="PANTHER" id="PTHR30619:SF1">
    <property type="entry name" value="RECOMBINATION PROTEIN 2"/>
    <property type="match status" value="1"/>
</dbReference>
<keyword evidence="10" id="KW-1185">Reference proteome</keyword>
<reference evidence="9 10" key="1">
    <citation type="submission" date="2019-02" db="EMBL/GenBank/DDBJ databases">
        <title>Genomic Encyclopedia of Type Strains, Phase IV (KMG-IV): sequencing the most valuable type-strain genomes for metagenomic binning, comparative biology and taxonomic classification.</title>
        <authorList>
            <person name="Goeker M."/>
        </authorList>
    </citation>
    <scope>NUCLEOTIDE SEQUENCE [LARGE SCALE GENOMIC DNA]</scope>
    <source>
        <strain evidence="9 10">DSM 21223</strain>
    </source>
</reference>
<feature type="transmembrane region" description="Helical" evidence="7">
    <location>
        <begin position="283"/>
        <end position="301"/>
    </location>
</feature>